<reference evidence="2" key="1">
    <citation type="submission" date="2020-05" db="EMBL/GenBank/DDBJ databases">
        <title>WGS assembly of Panicum virgatum.</title>
        <authorList>
            <person name="Lovell J.T."/>
            <person name="Jenkins J."/>
            <person name="Shu S."/>
            <person name="Juenger T.E."/>
            <person name="Schmutz J."/>
        </authorList>
    </citation>
    <scope>NUCLEOTIDE SEQUENCE</scope>
    <source>
        <strain evidence="2">AP13</strain>
    </source>
</reference>
<dbReference type="GO" id="GO:0031593">
    <property type="term" value="F:polyubiquitin modification-dependent protein binding"/>
    <property type="evidence" value="ECO:0007669"/>
    <property type="project" value="TreeGrafter"/>
</dbReference>
<name>A0A8T0P4E3_PANVG</name>
<protein>
    <submittedName>
        <fullName evidence="2">Uncharacterized protein</fullName>
    </submittedName>
</protein>
<dbReference type="PANTHER" id="PTHR31728">
    <property type="entry name" value="ABRAXAS FAMILY MEMBER"/>
    <property type="match status" value="1"/>
</dbReference>
<dbReference type="AlphaFoldDB" id="A0A8T0P4E3"/>
<dbReference type="Proteomes" id="UP000823388">
    <property type="component" value="Chromosome 8N"/>
</dbReference>
<dbReference type="InterPro" id="IPR023238">
    <property type="entry name" value="FAM175"/>
</dbReference>
<evidence type="ECO:0000313" key="2">
    <source>
        <dbReference type="EMBL" id="KAG2555559.1"/>
    </source>
</evidence>
<accession>A0A8T0P4E3</accession>
<dbReference type="Pfam" id="PF21125">
    <property type="entry name" value="MPN_2A_DUB_like"/>
    <property type="match status" value="1"/>
</dbReference>
<dbReference type="PRINTS" id="PR02051">
    <property type="entry name" value="PROTEINF175"/>
</dbReference>
<dbReference type="PANTHER" id="PTHR31728:SF5">
    <property type="entry name" value="OS07G0540200 PROTEIN"/>
    <property type="match status" value="1"/>
</dbReference>
<evidence type="ECO:0000313" key="3">
    <source>
        <dbReference type="Proteomes" id="UP000823388"/>
    </source>
</evidence>
<sequence length="297" mass="31762">MPILKKKRPRRIDRVPMALHDGALSISGAALTALLHRCAAATGDCDGLLFGRVSHRPAAPAALSDYDDLAAAPPAPALSISVSGHCSLSHPSSLSDPLGQFQPPSSDPSSAVGFFSSRRRTALRPSMREVALAHSLSKTLQGRTTAHPLLFILVSPSASPNFSTHSYDYRAFLLLASRLVPASLTVVNAGPGFRDQYHAFSPESPMPCLPSSPAATGHAHTIGEHKAVDEMVDGFGIGRLQGILGSAAGQAAEMYDMYAGMLRKMEKLAREVEKSNIRVLEQENRNLLLRYRCAGME</sequence>
<dbReference type="EMBL" id="CM029052">
    <property type="protein sequence ID" value="KAG2555559.1"/>
    <property type="molecule type" value="Genomic_DNA"/>
</dbReference>
<dbReference type="EMBL" id="CM029052">
    <property type="protein sequence ID" value="KAG2555558.1"/>
    <property type="molecule type" value="Genomic_DNA"/>
</dbReference>
<keyword evidence="3" id="KW-1185">Reference proteome</keyword>
<comment type="caution">
    <text evidence="2">The sequence shown here is derived from an EMBL/GenBank/DDBJ whole genome shotgun (WGS) entry which is preliminary data.</text>
</comment>
<organism evidence="2 3">
    <name type="scientific">Panicum virgatum</name>
    <name type="common">Blackwell switchgrass</name>
    <dbReference type="NCBI Taxonomy" id="38727"/>
    <lineage>
        <taxon>Eukaryota</taxon>
        <taxon>Viridiplantae</taxon>
        <taxon>Streptophyta</taxon>
        <taxon>Embryophyta</taxon>
        <taxon>Tracheophyta</taxon>
        <taxon>Spermatophyta</taxon>
        <taxon>Magnoliopsida</taxon>
        <taxon>Liliopsida</taxon>
        <taxon>Poales</taxon>
        <taxon>Poaceae</taxon>
        <taxon>PACMAD clade</taxon>
        <taxon>Panicoideae</taxon>
        <taxon>Panicodae</taxon>
        <taxon>Paniceae</taxon>
        <taxon>Panicinae</taxon>
        <taxon>Panicum</taxon>
        <taxon>Panicum sect. Hiantes</taxon>
    </lineage>
</organism>
<feature type="region of interest" description="Disordered" evidence="1">
    <location>
        <begin position="91"/>
        <end position="111"/>
    </location>
</feature>
<gene>
    <name evidence="2" type="ORF">PVAP13_8NG003100</name>
</gene>
<proteinExistence type="predicted"/>
<dbReference type="GO" id="GO:0005634">
    <property type="term" value="C:nucleus"/>
    <property type="evidence" value="ECO:0007669"/>
    <property type="project" value="TreeGrafter"/>
</dbReference>
<evidence type="ECO:0000256" key="1">
    <source>
        <dbReference type="SAM" id="MobiDB-lite"/>
    </source>
</evidence>